<name>A0AAD9NH78_9ANNE</name>
<evidence type="ECO:0000313" key="2">
    <source>
        <dbReference type="EMBL" id="KAK2167049.1"/>
    </source>
</evidence>
<feature type="region of interest" description="Disordered" evidence="1">
    <location>
        <begin position="37"/>
        <end position="77"/>
    </location>
</feature>
<dbReference type="Proteomes" id="UP001208570">
    <property type="component" value="Unassembled WGS sequence"/>
</dbReference>
<organism evidence="2 3">
    <name type="scientific">Paralvinella palmiformis</name>
    <dbReference type="NCBI Taxonomy" id="53620"/>
    <lineage>
        <taxon>Eukaryota</taxon>
        <taxon>Metazoa</taxon>
        <taxon>Spiralia</taxon>
        <taxon>Lophotrochozoa</taxon>
        <taxon>Annelida</taxon>
        <taxon>Polychaeta</taxon>
        <taxon>Sedentaria</taxon>
        <taxon>Canalipalpata</taxon>
        <taxon>Terebellida</taxon>
        <taxon>Terebelliformia</taxon>
        <taxon>Alvinellidae</taxon>
        <taxon>Paralvinella</taxon>
    </lineage>
</organism>
<evidence type="ECO:0000313" key="3">
    <source>
        <dbReference type="Proteomes" id="UP001208570"/>
    </source>
</evidence>
<keyword evidence="3" id="KW-1185">Reference proteome</keyword>
<feature type="compositionally biased region" description="Polar residues" evidence="1">
    <location>
        <begin position="43"/>
        <end position="57"/>
    </location>
</feature>
<accession>A0AAD9NH78</accession>
<reference evidence="2" key="1">
    <citation type="journal article" date="2023" name="Mol. Biol. Evol.">
        <title>Third-Generation Sequencing Reveals the Adaptive Role of the Epigenome in Three Deep-Sea Polychaetes.</title>
        <authorList>
            <person name="Perez M."/>
            <person name="Aroh O."/>
            <person name="Sun Y."/>
            <person name="Lan Y."/>
            <person name="Juniper S.K."/>
            <person name="Young C.R."/>
            <person name="Angers B."/>
            <person name="Qian P.Y."/>
        </authorList>
    </citation>
    <scope>NUCLEOTIDE SEQUENCE</scope>
    <source>
        <strain evidence="2">P08H-3</strain>
    </source>
</reference>
<feature type="compositionally biased region" description="Polar residues" evidence="1">
    <location>
        <begin position="65"/>
        <end position="77"/>
    </location>
</feature>
<gene>
    <name evidence="2" type="ORF">LSH36_32g08050</name>
</gene>
<dbReference type="EMBL" id="JAODUP010000032">
    <property type="protein sequence ID" value="KAK2167049.1"/>
    <property type="molecule type" value="Genomic_DNA"/>
</dbReference>
<dbReference type="AlphaFoldDB" id="A0AAD9NH78"/>
<proteinExistence type="predicted"/>
<protein>
    <submittedName>
        <fullName evidence="2">Uncharacterized protein</fullName>
    </submittedName>
</protein>
<evidence type="ECO:0000256" key="1">
    <source>
        <dbReference type="SAM" id="MobiDB-lite"/>
    </source>
</evidence>
<sequence>MSKLEECDSLMKIPSLLSLEMAEVEGNKHETDVIKESDEFHTNHNSTPSSYEVNSQLNEDETEPEMNNCSRITPGSTRSRESIFITEAFSFLPQEDANENEVDSKSEVTVSSGESELDSLATGAEDGDLANGGKKMMLKQPLMVQY</sequence>
<feature type="region of interest" description="Disordered" evidence="1">
    <location>
        <begin position="94"/>
        <end position="133"/>
    </location>
</feature>
<comment type="caution">
    <text evidence="2">The sequence shown here is derived from an EMBL/GenBank/DDBJ whole genome shotgun (WGS) entry which is preliminary data.</text>
</comment>